<proteinExistence type="predicted"/>
<keyword evidence="2" id="KW-1185">Reference proteome</keyword>
<accession>F0RWP7</accession>
<dbReference type="eggNOG" id="COG5362">
    <property type="taxonomic scope" value="Bacteria"/>
</dbReference>
<dbReference type="STRING" id="158189.SpiBuddy_1854"/>
<dbReference type="EMBL" id="CP002541">
    <property type="protein sequence ID" value="ADY13678.1"/>
    <property type="molecule type" value="Genomic_DNA"/>
</dbReference>
<sequence>MAQAEKNGTLTEWMRMMCRNDIFFLATYVLGRTDIDHITGANGIPQYRDWLYDRCMEVQAEPDGFIDIWSRDHYKSTLITFLKTIQDILVDQEITVCIYSYSSSIATKFLRQIKLVLEGNRKLIDLFPEILFDDTSKPYWIDEDGVRQKMIWSEDGIRVKRKSNAKENTVEASGLVIGQRTGGHYNLLVYDDVVTPDSVTSPEMIAKTTKQWQMSLNTGSSGNLRVRIIGTRYHYADTYQWIIDSGFAKLRMYPCVDERGVPVLYDEKTIADKKKAMGSGVFASQMMCDPKQASTMGFNRDWLQIWDGQSMSNLNIYIIVDPAGTKSKKADYTTMWVIGLGADRNYYVLDLIRDKFDLTGKTNMLFQLVQQFTYRNRKPIVFYEKVSMQSDIEHIQYVMNQRNYRFAINPVGANTAKGQRIDALEPIFRERRVWLCKDAWHYNWEGMREDMMSSFIREEYIPYPFCAHDDALDSLSRIADTETGSQMVFPDPVSVENQIRSLLEGRGLRFEDAIPVSYEPI</sequence>
<protein>
    <submittedName>
        <fullName evidence="1">Phage uncharacterized protein</fullName>
    </submittedName>
</protein>
<dbReference type="AlphaFoldDB" id="F0RWP7"/>
<gene>
    <name evidence="1" type="ordered locus">SpiBuddy_1854</name>
</gene>
<dbReference type="Proteomes" id="UP000008466">
    <property type="component" value="Chromosome"/>
</dbReference>
<dbReference type="KEGG" id="sbu:SpiBuddy_1854"/>
<evidence type="ECO:0000313" key="1">
    <source>
        <dbReference type="EMBL" id="ADY13678.1"/>
    </source>
</evidence>
<reference evidence="2" key="1">
    <citation type="submission" date="2011-02" db="EMBL/GenBank/DDBJ databases">
        <title>Complete sequence of Spirochaeta sp. Buddy.</title>
        <authorList>
            <person name="Lucas S."/>
            <person name="Copeland A."/>
            <person name="Lapidus A."/>
            <person name="Cheng J.-F."/>
            <person name="Goodwin L."/>
            <person name="Pitluck S."/>
            <person name="Zeytun A."/>
            <person name="Detter J.C."/>
            <person name="Han C."/>
            <person name="Tapia R."/>
            <person name="Land M."/>
            <person name="Hauser L."/>
            <person name="Kyrpides N."/>
            <person name="Ivanova N."/>
            <person name="Mikhailova N."/>
            <person name="Pagani I."/>
            <person name="Ritalahti K.M."/>
            <person name="Loeffler F.E."/>
            <person name="Woyke T."/>
        </authorList>
    </citation>
    <scope>NUCLEOTIDE SEQUENCE [LARGE SCALE GENOMIC DNA]</scope>
    <source>
        <strain evidence="2">ATCC BAA-1886 / DSM 22777 / Buddy</strain>
    </source>
</reference>
<name>F0RWP7_SPHGB</name>
<evidence type="ECO:0000313" key="2">
    <source>
        <dbReference type="Proteomes" id="UP000008466"/>
    </source>
</evidence>
<organism evidence="1 2">
    <name type="scientific">Sphaerochaeta globosa (strain ATCC BAA-1886 / DSM 22777 / Buddy)</name>
    <name type="common">Spirochaeta sp. (strain Buddy)</name>
    <dbReference type="NCBI Taxonomy" id="158189"/>
    <lineage>
        <taxon>Bacteria</taxon>
        <taxon>Pseudomonadati</taxon>
        <taxon>Spirochaetota</taxon>
        <taxon>Spirochaetia</taxon>
        <taxon>Spirochaetales</taxon>
        <taxon>Sphaerochaetaceae</taxon>
        <taxon>Sphaerochaeta</taxon>
    </lineage>
</organism>
<dbReference type="HOGENOM" id="CLU_530744_0_0_12"/>